<dbReference type="AlphaFoldDB" id="A0A5K3FGI1"/>
<proteinExistence type="predicted"/>
<name>A0A5K3FGI1_MESCO</name>
<sequence length="53" mass="6231">MSIRRQLRYVLSFGLKLSEPWLKFTAPCVTTRTIILIEKLRYASIMKALNMVE</sequence>
<organism evidence="1">
    <name type="scientific">Mesocestoides corti</name>
    <name type="common">Flatworm</name>
    <dbReference type="NCBI Taxonomy" id="53468"/>
    <lineage>
        <taxon>Eukaryota</taxon>
        <taxon>Metazoa</taxon>
        <taxon>Spiralia</taxon>
        <taxon>Lophotrochozoa</taxon>
        <taxon>Platyhelminthes</taxon>
        <taxon>Cestoda</taxon>
        <taxon>Eucestoda</taxon>
        <taxon>Cyclophyllidea</taxon>
        <taxon>Mesocestoididae</taxon>
        <taxon>Mesocestoides</taxon>
    </lineage>
</organism>
<reference evidence="1" key="1">
    <citation type="submission" date="2019-11" db="UniProtKB">
        <authorList>
            <consortium name="WormBaseParasite"/>
        </authorList>
    </citation>
    <scope>IDENTIFICATION</scope>
</reference>
<accession>A0A5K3FGI1</accession>
<evidence type="ECO:0000313" key="1">
    <source>
        <dbReference type="WBParaSite" id="MCU_008255-RA"/>
    </source>
</evidence>
<protein>
    <submittedName>
        <fullName evidence="1">Transposase</fullName>
    </submittedName>
</protein>
<dbReference type="WBParaSite" id="MCU_008255-RA">
    <property type="protein sequence ID" value="MCU_008255-RA"/>
    <property type="gene ID" value="MCU_008255"/>
</dbReference>